<gene>
    <name evidence="1" type="ORF">SAMN05444266_11449</name>
</gene>
<reference evidence="1 2" key="1">
    <citation type="submission" date="2016-11" db="EMBL/GenBank/DDBJ databases">
        <authorList>
            <person name="Jaros S."/>
            <person name="Januszkiewicz K."/>
            <person name="Wedrychowicz H."/>
        </authorList>
    </citation>
    <scope>NUCLEOTIDE SEQUENCE [LARGE SCALE GENOMIC DNA]</scope>
    <source>
        <strain evidence="1 2">DSM 27406</strain>
    </source>
</reference>
<sequence length="65" mass="7260">MERMPLYVKTLAISQGFNVMPLLSLPNFPWIVGVEIISQQSVNPNANDRVNEVSNVMTHNLTFSG</sequence>
<proteinExistence type="predicted"/>
<dbReference type="AlphaFoldDB" id="A0A1M7MR74"/>
<accession>A0A1M7MR74</accession>
<name>A0A1M7MR74_9BACT</name>
<evidence type="ECO:0000313" key="1">
    <source>
        <dbReference type="EMBL" id="SHM93560.1"/>
    </source>
</evidence>
<dbReference type="STRING" id="1419482.SAMN05444266_11449"/>
<evidence type="ECO:0000313" key="2">
    <source>
        <dbReference type="Proteomes" id="UP000184420"/>
    </source>
</evidence>
<protein>
    <submittedName>
        <fullName evidence="1">Uncharacterized protein</fullName>
    </submittedName>
</protein>
<organism evidence="1 2">
    <name type="scientific">Chitinophaga jiangningensis</name>
    <dbReference type="NCBI Taxonomy" id="1419482"/>
    <lineage>
        <taxon>Bacteria</taxon>
        <taxon>Pseudomonadati</taxon>
        <taxon>Bacteroidota</taxon>
        <taxon>Chitinophagia</taxon>
        <taxon>Chitinophagales</taxon>
        <taxon>Chitinophagaceae</taxon>
        <taxon>Chitinophaga</taxon>
    </lineage>
</organism>
<dbReference type="Proteomes" id="UP000184420">
    <property type="component" value="Unassembled WGS sequence"/>
</dbReference>
<keyword evidence="2" id="KW-1185">Reference proteome</keyword>
<dbReference type="EMBL" id="FRBL01000014">
    <property type="protein sequence ID" value="SHM93560.1"/>
    <property type="molecule type" value="Genomic_DNA"/>
</dbReference>